<name>A0A0F9AJW9_9ZZZZ</name>
<dbReference type="InterPro" id="IPR000182">
    <property type="entry name" value="GNAT_dom"/>
</dbReference>
<dbReference type="GO" id="GO:0016747">
    <property type="term" value="F:acyltransferase activity, transferring groups other than amino-acyl groups"/>
    <property type="evidence" value="ECO:0007669"/>
    <property type="project" value="InterPro"/>
</dbReference>
<feature type="domain" description="N-acetyltransferase" evidence="1">
    <location>
        <begin position="52"/>
        <end position="136"/>
    </location>
</feature>
<sequence>MRLDILSYKELLESTKWRNAHLETLRTPIMLNSIMQNDFYENVICNRKSEHRYWALKETRKELKEKSSLTWDEEVLVGVGGLTNISWENRNAEISLIIDDKYHRQGLGEKAVELLLDQAFNYMNLENVYGEVYTCNETGLLFWREIVKEYSAYMVYLDARKYWQGEYWKSMWFSINRGNE</sequence>
<proteinExistence type="predicted"/>
<evidence type="ECO:0000259" key="1">
    <source>
        <dbReference type="Pfam" id="PF13302"/>
    </source>
</evidence>
<dbReference type="SUPFAM" id="SSF55729">
    <property type="entry name" value="Acyl-CoA N-acyltransferases (Nat)"/>
    <property type="match status" value="1"/>
</dbReference>
<accession>A0A0F9AJW9</accession>
<reference evidence="2" key="1">
    <citation type="journal article" date="2015" name="Nature">
        <title>Complex archaea that bridge the gap between prokaryotes and eukaryotes.</title>
        <authorList>
            <person name="Spang A."/>
            <person name="Saw J.H."/>
            <person name="Jorgensen S.L."/>
            <person name="Zaremba-Niedzwiedzka K."/>
            <person name="Martijn J."/>
            <person name="Lind A.E."/>
            <person name="van Eijk R."/>
            <person name="Schleper C."/>
            <person name="Guy L."/>
            <person name="Ettema T.J."/>
        </authorList>
    </citation>
    <scope>NUCLEOTIDE SEQUENCE</scope>
</reference>
<comment type="caution">
    <text evidence="2">The sequence shown here is derived from an EMBL/GenBank/DDBJ whole genome shotgun (WGS) entry which is preliminary data.</text>
</comment>
<dbReference type="InterPro" id="IPR016181">
    <property type="entry name" value="Acyl_CoA_acyltransferase"/>
</dbReference>
<gene>
    <name evidence="2" type="ORF">LCGC14_2561660</name>
</gene>
<dbReference type="EMBL" id="LAZR01042299">
    <property type="protein sequence ID" value="KKL09859.1"/>
    <property type="molecule type" value="Genomic_DNA"/>
</dbReference>
<protein>
    <recommendedName>
        <fullName evidence="1">N-acetyltransferase domain-containing protein</fullName>
    </recommendedName>
</protein>
<evidence type="ECO:0000313" key="2">
    <source>
        <dbReference type="EMBL" id="KKL09859.1"/>
    </source>
</evidence>
<dbReference type="CDD" id="cd04301">
    <property type="entry name" value="NAT_SF"/>
    <property type="match status" value="1"/>
</dbReference>
<dbReference type="Pfam" id="PF13302">
    <property type="entry name" value="Acetyltransf_3"/>
    <property type="match status" value="1"/>
</dbReference>
<dbReference type="AlphaFoldDB" id="A0A0F9AJW9"/>
<dbReference type="Gene3D" id="3.40.630.30">
    <property type="match status" value="1"/>
</dbReference>
<organism evidence="2">
    <name type="scientific">marine sediment metagenome</name>
    <dbReference type="NCBI Taxonomy" id="412755"/>
    <lineage>
        <taxon>unclassified sequences</taxon>
        <taxon>metagenomes</taxon>
        <taxon>ecological metagenomes</taxon>
    </lineage>
</organism>